<dbReference type="InterPro" id="IPR012341">
    <property type="entry name" value="6hp_glycosidase-like_sf"/>
</dbReference>
<proteinExistence type="predicted"/>
<feature type="transmembrane region" description="Helical" evidence="4">
    <location>
        <begin position="215"/>
        <end position="235"/>
    </location>
</feature>
<reference evidence="7 8" key="1">
    <citation type="journal article" date="2019" name="ISME J.">
        <title>Candidatus Macondimonas diazotrophica, a novel gammaproteobacterial genus dominating crude-oil-contaminated coastal sediments.</title>
        <authorList>
            <person name="Karthikeyan S."/>
            <person name="Konstantinidis K."/>
        </authorList>
    </citation>
    <scope>NUCLEOTIDE SEQUENCE [LARGE SCALE GENOMIC DNA]</scope>
    <source>
        <strain evidence="7 8">KTK01</strain>
    </source>
</reference>
<evidence type="ECO:0000256" key="3">
    <source>
        <dbReference type="SAM" id="MobiDB-lite"/>
    </source>
</evidence>
<keyword evidence="4" id="KW-1133">Transmembrane helix</keyword>
<feature type="transmembrane region" description="Helical" evidence="4">
    <location>
        <begin position="21"/>
        <end position="40"/>
    </location>
</feature>
<feature type="transmembrane region" description="Helical" evidence="4">
    <location>
        <begin position="109"/>
        <end position="130"/>
    </location>
</feature>
<dbReference type="Gene3D" id="2.70.98.40">
    <property type="entry name" value="Glycoside hydrolase, family 65, N-terminal domain"/>
    <property type="match status" value="2"/>
</dbReference>
<accession>A0A4Z0F6I3</accession>
<evidence type="ECO:0000313" key="7">
    <source>
        <dbReference type="EMBL" id="TFZ81869.1"/>
    </source>
</evidence>
<dbReference type="SUPFAM" id="SSF48208">
    <property type="entry name" value="Six-hairpin glycosidases"/>
    <property type="match status" value="1"/>
</dbReference>
<dbReference type="RefSeq" id="WP_135282347.1">
    <property type="nucleotide sequence ID" value="NZ_SRIO01000014.1"/>
</dbReference>
<protein>
    <submittedName>
        <fullName evidence="7">Glycosyl transferase family 36</fullName>
    </submittedName>
</protein>
<dbReference type="Gene3D" id="1.50.10.10">
    <property type="match status" value="1"/>
</dbReference>
<dbReference type="GO" id="GO:0005975">
    <property type="term" value="P:carbohydrate metabolic process"/>
    <property type="evidence" value="ECO:0007669"/>
    <property type="project" value="InterPro"/>
</dbReference>
<dbReference type="EMBL" id="SRIO01000014">
    <property type="protein sequence ID" value="TFZ81869.1"/>
    <property type="molecule type" value="Genomic_DNA"/>
</dbReference>
<dbReference type="SUPFAM" id="SSF74650">
    <property type="entry name" value="Galactose mutarotase-like"/>
    <property type="match status" value="2"/>
</dbReference>
<feature type="domain" description="Glycosyl hydrolase 94 supersandwich" evidence="5">
    <location>
        <begin position="799"/>
        <end position="1029"/>
    </location>
</feature>
<feature type="transmembrane region" description="Helical" evidence="4">
    <location>
        <begin position="402"/>
        <end position="426"/>
    </location>
</feature>
<name>A0A4Z0F6I3_9GAMM</name>
<sequence length="1821" mass="198874">MNSLESPFGIRGRDEPHMPLRRLRSAVAWVLATACIVWLGRGDLTHTGFLYPALLAWAAFALAGDEAIGRSNLRRARDRWRDAAIVAGLAWAADPQATLWAMPSRPAEVFSLTQGAAATLAAAFALASLLARMRRNAPLPPASALAFLAVPIGFNLLLLLGNRPLLASWGSIVLGSTAAEPLQAAVARSVLLGGLNLAAFWGMGWLLDGRATRDVRLLVGVALCGLWAAWTPVVADWGSGETLAGWHPAVGLAGVIGLAAVAQGGLWAQTFLSTGLLMQGLRGQRPQWTTLWPQAREGAAKGAMYGALFMLILGLAGLAYRNPLLRQWLAAAPVLAGVILGPLLFGLARTLIESFDGSAPFLWRLRNNLRMPRNYGRGVVLGLGLVWIVEYDLVSASGGQRFAAGFLVGAVVGAGVDWMAHLIARLRGQRRCLDTGRAYLFAGLMGGGVGGMLAWYFDAAQLQTVGDKLLRYALIHGPVVGQPVYDYVTYPLFSRWGAIDLGAVSGGLKQFYCDSLAGVINWSIAAPLFSINLIVLTAIFNRSLEPLRHLFTRDGLAGVVTQAVRVQRWGLWMAPIIQTFLKMAPTPAWYNQDGALRTGLATVQSLRLDEAAYREWSLQTFLGLMAYGWLRILIWFDHMGLRVATLVNLSFIGVDRLETRLSRWLGHAAPTPVIPEGIRRFGTWAPLLLPFYIPRGGEWDFVWQESERLVALSDAALLPAAGLLRGVYGGAAIAALAGLVWIFWRLHQTREIHARRLVEMNSGRFHLEMDADGNSRSAVHMAQGAMLDFSRRAADCALPHGQTFYLQDLEPDAACSSPPVDLLRAGLPAQRRIWRSPEGNAILTHERPDGLAVQIDVQPCLHAEAMRWRIQLHHSGSQTRRLRLTGYLEWALNRPDVYLRRPDFNAIHVGVRFLRDQAALLAHNRLFDGEGPKRHVLGYGFLAVAQNDRVRLVGYEDDRSRFLGRGTGQAPEALLTGELRNPDDEGLLYPFDPAAALQVELELAPQDTLTVSWVQGWADTESAALAAIAPALTGKPAASVPPGAPPWRRIRPRPGLDPAARFEAQGRAFEMTPDTPRPWTHMLANRQGHGVLIGNDGAQFSFSGNSQQNGLTPFVLDTLPAQSCAQAIYVTDLDTGAILSPGYTPLRQAAAHRVRFEPGQAVLSATHPDFALALTIAVLPDEPLEIRLLRVENRSAQARTLRLTAFAHLALAELPEDSHGQIETRFDAALGACLFTRPGQRFHAGTGFLAIDLPIEAHTFNRRAFWGAQGDATCPVLARTGCPEHDQLSDGATVAALSGVFRLEPFAVRDVAVLMGQASTAAQAEHLIRAHGKPAAARGALDRTRGYWDGILNQLRIETDDPAFDRLVNDWLPYQVLTARLWGRLGPNQRSGAYGFRDQLQDVLPLIWTWPELAREQILRHAGVQFREGDVLKWWHGAAPGGIGLGQRSRASDPHLWLPYLTAHYVSATGDWALLDTQVPYLEGRTIPKGWPDFAFVPRIARDQDSLYVHCRRAIDLSLRQLSPRGLPLIGAGDWNDGLDQLGVHGRGESVWMALFLFDVLQRFLPLTERIDGTAAAQRDQAAAARLREAIAGCWLGDRFLRATSDAGEAFAPLSALMASWPAISGATSAERAETALRAGLAGLETPALIRLLDTAFDGNSRPYPGRIALYPPGVRENGGQYTHGTTWLIDAALCLCRDAERAGDTARADQWRRQAWSIWRKLSPLDKDPMPFGLPPYQQAADVYWGAGHDGRGGWTGYTGAAARMLWTAYDLLGLRLENGTFHVDPAAFVRTGVPRLKAVHYGGRCYRPGADSDDRSEPL</sequence>
<dbReference type="PANTHER" id="PTHR37469">
    <property type="entry name" value="CELLOBIONIC ACID PHOSPHORYLASE-RELATED"/>
    <property type="match status" value="1"/>
</dbReference>
<dbReference type="InterPro" id="IPR011013">
    <property type="entry name" value="Gal_mutarotase_sf_dom"/>
</dbReference>
<dbReference type="GO" id="GO:0030246">
    <property type="term" value="F:carbohydrate binding"/>
    <property type="evidence" value="ECO:0007669"/>
    <property type="project" value="InterPro"/>
</dbReference>
<feature type="region of interest" description="Disordered" evidence="3">
    <location>
        <begin position="1035"/>
        <end position="1054"/>
    </location>
</feature>
<keyword evidence="1" id="KW-0328">Glycosyltransferase</keyword>
<dbReference type="PANTHER" id="PTHR37469:SF2">
    <property type="entry name" value="CELLOBIONIC ACID PHOSPHORYLASE"/>
    <property type="match status" value="1"/>
</dbReference>
<evidence type="ECO:0000256" key="2">
    <source>
        <dbReference type="ARBA" id="ARBA00022679"/>
    </source>
</evidence>
<dbReference type="GO" id="GO:0016757">
    <property type="term" value="F:glycosyltransferase activity"/>
    <property type="evidence" value="ECO:0007669"/>
    <property type="project" value="UniProtKB-KW"/>
</dbReference>
<dbReference type="InterPro" id="IPR008928">
    <property type="entry name" value="6-hairpin_glycosidase_sf"/>
</dbReference>
<evidence type="ECO:0000313" key="8">
    <source>
        <dbReference type="Proteomes" id="UP000297890"/>
    </source>
</evidence>
<keyword evidence="8" id="KW-1185">Reference proteome</keyword>
<keyword evidence="2 7" id="KW-0808">Transferase</keyword>
<evidence type="ECO:0000256" key="4">
    <source>
        <dbReference type="SAM" id="Phobius"/>
    </source>
</evidence>
<feature type="transmembrane region" description="Helical" evidence="4">
    <location>
        <begin position="327"/>
        <end position="348"/>
    </location>
</feature>
<dbReference type="InterPro" id="IPR037018">
    <property type="entry name" value="GH65_N"/>
</dbReference>
<feature type="domain" description="Glycosyl hydrolase 94 supersandwich" evidence="5">
    <location>
        <begin position="1071"/>
        <end position="1331"/>
    </location>
</feature>
<organism evidence="7 8">
    <name type="scientific">Candidatus Macondimonas diazotrophica</name>
    <dbReference type="NCBI Taxonomy" id="2305248"/>
    <lineage>
        <taxon>Bacteria</taxon>
        <taxon>Pseudomonadati</taxon>
        <taxon>Pseudomonadota</taxon>
        <taxon>Gammaproteobacteria</taxon>
        <taxon>Chromatiales</taxon>
        <taxon>Ectothiorhodospiraceae</taxon>
        <taxon>Candidatus Macondimonas</taxon>
    </lineage>
</organism>
<feature type="transmembrane region" description="Helical" evidence="4">
    <location>
        <begin position="255"/>
        <end position="281"/>
    </location>
</feature>
<dbReference type="OrthoDB" id="9769991at2"/>
<evidence type="ECO:0000259" key="6">
    <source>
        <dbReference type="Pfam" id="PF17167"/>
    </source>
</evidence>
<dbReference type="Proteomes" id="UP000297890">
    <property type="component" value="Unassembled WGS sequence"/>
</dbReference>
<dbReference type="InterPro" id="IPR033432">
    <property type="entry name" value="GH94_catalytic"/>
</dbReference>
<keyword evidence="4" id="KW-0812">Transmembrane</keyword>
<feature type="transmembrane region" description="Helical" evidence="4">
    <location>
        <begin position="438"/>
        <end position="457"/>
    </location>
</feature>
<dbReference type="Pfam" id="PF17167">
    <property type="entry name" value="Glyco_hydro_94"/>
    <property type="match status" value="1"/>
</dbReference>
<feature type="transmembrane region" description="Helical" evidence="4">
    <location>
        <begin position="374"/>
        <end position="390"/>
    </location>
</feature>
<feature type="transmembrane region" description="Helical" evidence="4">
    <location>
        <begin position="727"/>
        <end position="746"/>
    </location>
</feature>
<dbReference type="InterPro" id="IPR010383">
    <property type="entry name" value="Glyco_hydrolase_94_b-supersand"/>
</dbReference>
<dbReference type="Pfam" id="PF06165">
    <property type="entry name" value="GH94_b-supersand"/>
    <property type="match status" value="2"/>
</dbReference>
<evidence type="ECO:0000259" key="5">
    <source>
        <dbReference type="Pfam" id="PF06165"/>
    </source>
</evidence>
<feature type="transmembrane region" description="Helical" evidence="4">
    <location>
        <begin position="519"/>
        <end position="540"/>
    </location>
</feature>
<feature type="transmembrane region" description="Helical" evidence="4">
    <location>
        <begin position="181"/>
        <end position="203"/>
    </location>
</feature>
<comment type="caution">
    <text evidence="7">The sequence shown here is derived from an EMBL/GenBank/DDBJ whole genome shotgun (WGS) entry which is preliminary data.</text>
</comment>
<feature type="transmembrane region" description="Helical" evidence="4">
    <location>
        <begin position="302"/>
        <end position="321"/>
    </location>
</feature>
<dbReference type="InterPro" id="IPR052047">
    <property type="entry name" value="GH94_Enzymes"/>
</dbReference>
<feature type="domain" description="Glycosyl hydrolase 94 catalytic" evidence="6">
    <location>
        <begin position="1347"/>
        <end position="1768"/>
    </location>
</feature>
<evidence type="ECO:0000256" key="1">
    <source>
        <dbReference type="ARBA" id="ARBA00022676"/>
    </source>
</evidence>
<gene>
    <name evidence="7" type="ORF">E4680_10395</name>
</gene>
<feature type="transmembrane region" description="Helical" evidence="4">
    <location>
        <begin position="142"/>
        <end position="161"/>
    </location>
</feature>
<keyword evidence="4" id="KW-0472">Membrane</keyword>